<dbReference type="InterPro" id="IPR052560">
    <property type="entry name" value="RdDP_mobile_element"/>
</dbReference>
<dbReference type="PROSITE" id="PS50878">
    <property type="entry name" value="RT_POL"/>
    <property type="match status" value="1"/>
</dbReference>
<feature type="domain" description="Reverse transcriptase" evidence="2">
    <location>
        <begin position="694"/>
        <end position="965"/>
    </location>
</feature>
<dbReference type="InterPro" id="IPR043502">
    <property type="entry name" value="DNA/RNA_pol_sf"/>
</dbReference>
<dbReference type="Pfam" id="PF00078">
    <property type="entry name" value="RVT_1"/>
    <property type="match status" value="1"/>
</dbReference>
<feature type="compositionally biased region" description="Polar residues" evidence="1">
    <location>
        <begin position="90"/>
        <end position="99"/>
    </location>
</feature>
<dbReference type="CDD" id="cd01650">
    <property type="entry name" value="RT_nLTR_like"/>
    <property type="match status" value="1"/>
</dbReference>
<keyword evidence="5" id="KW-1185">Reference proteome</keyword>
<feature type="region of interest" description="Disordered" evidence="1">
    <location>
        <begin position="1"/>
        <end position="209"/>
    </location>
</feature>
<evidence type="ECO:0000256" key="1">
    <source>
        <dbReference type="SAM" id="MobiDB-lite"/>
    </source>
</evidence>
<evidence type="ECO:0008006" key="6">
    <source>
        <dbReference type="Google" id="ProtNLM"/>
    </source>
</evidence>
<dbReference type="InterPro" id="IPR036691">
    <property type="entry name" value="Endo/exonu/phosph_ase_sf"/>
</dbReference>
<feature type="domain" description="RNase H type-1" evidence="3">
    <location>
        <begin position="1160"/>
        <end position="1281"/>
    </location>
</feature>
<reference evidence="4" key="2">
    <citation type="submission" date="2025-05" db="UniProtKB">
        <authorList>
            <consortium name="EnsemblMetazoa"/>
        </authorList>
    </citation>
    <scope>IDENTIFICATION</scope>
    <source>
        <strain evidence="4">Foshan</strain>
    </source>
</reference>
<name>A0ABM1Z0A2_AEDAL</name>
<evidence type="ECO:0000259" key="2">
    <source>
        <dbReference type="PROSITE" id="PS50878"/>
    </source>
</evidence>
<feature type="compositionally biased region" description="Basic and acidic residues" evidence="1">
    <location>
        <begin position="118"/>
        <end position="130"/>
    </location>
</feature>
<feature type="compositionally biased region" description="Basic and acidic residues" evidence="1">
    <location>
        <begin position="1600"/>
        <end position="1613"/>
    </location>
</feature>
<proteinExistence type="predicted"/>
<evidence type="ECO:0000313" key="4">
    <source>
        <dbReference type="EnsemblMetazoa" id="AALFPA23_013763.P19968"/>
    </source>
</evidence>
<dbReference type="GeneID" id="115258482"/>
<dbReference type="PROSITE" id="PS50879">
    <property type="entry name" value="RNASE_H_1"/>
    <property type="match status" value="1"/>
</dbReference>
<feature type="region of interest" description="Disordered" evidence="1">
    <location>
        <begin position="1416"/>
        <end position="1449"/>
    </location>
</feature>
<feature type="compositionally biased region" description="Polar residues" evidence="1">
    <location>
        <begin position="1621"/>
        <end position="1633"/>
    </location>
</feature>
<dbReference type="RefSeq" id="XP_062703822.1">
    <property type="nucleotide sequence ID" value="XM_062847838.1"/>
</dbReference>
<dbReference type="PANTHER" id="PTHR36688">
    <property type="entry name" value="ENDO/EXONUCLEASE/PHOSPHATASE DOMAIN-CONTAINING PROTEIN"/>
    <property type="match status" value="1"/>
</dbReference>
<dbReference type="PANTHER" id="PTHR36688:SF2">
    <property type="entry name" value="ENDONUCLEASE_EXONUCLEASE_PHOSPHATASE DOMAIN-CONTAINING PROTEIN"/>
    <property type="match status" value="1"/>
</dbReference>
<feature type="region of interest" description="Disordered" evidence="1">
    <location>
        <begin position="1646"/>
        <end position="1708"/>
    </location>
</feature>
<feature type="compositionally biased region" description="Polar residues" evidence="1">
    <location>
        <begin position="1566"/>
        <end position="1585"/>
    </location>
</feature>
<dbReference type="InterPro" id="IPR002156">
    <property type="entry name" value="RNaseH_domain"/>
</dbReference>
<feature type="compositionally biased region" description="Basic and acidic residues" evidence="1">
    <location>
        <begin position="1416"/>
        <end position="1427"/>
    </location>
</feature>
<accession>A0ABM1Z0A2</accession>
<dbReference type="Proteomes" id="UP000069940">
    <property type="component" value="Unassembled WGS sequence"/>
</dbReference>
<feature type="compositionally biased region" description="Basic residues" evidence="1">
    <location>
        <begin position="74"/>
        <end position="83"/>
    </location>
</feature>
<dbReference type="EnsemblMetazoa" id="AALFPA23_013763.R19968">
    <property type="protein sequence ID" value="AALFPA23_013763.P19968"/>
    <property type="gene ID" value="AALFPA23_013763"/>
</dbReference>
<feature type="compositionally biased region" description="Low complexity" evidence="1">
    <location>
        <begin position="185"/>
        <end position="202"/>
    </location>
</feature>
<reference evidence="5" key="1">
    <citation type="journal article" date="2015" name="Proc. Natl. Acad. Sci. U.S.A.">
        <title>Genome sequence of the Asian Tiger mosquito, Aedes albopictus, reveals insights into its biology, genetics, and evolution.</title>
        <authorList>
            <person name="Chen X.G."/>
            <person name="Jiang X."/>
            <person name="Gu J."/>
            <person name="Xu M."/>
            <person name="Wu Y."/>
            <person name="Deng Y."/>
            <person name="Zhang C."/>
            <person name="Bonizzoni M."/>
            <person name="Dermauw W."/>
            <person name="Vontas J."/>
            <person name="Armbruster P."/>
            <person name="Huang X."/>
            <person name="Yang Y."/>
            <person name="Zhang H."/>
            <person name="He W."/>
            <person name="Peng H."/>
            <person name="Liu Y."/>
            <person name="Wu K."/>
            <person name="Chen J."/>
            <person name="Lirakis M."/>
            <person name="Topalis P."/>
            <person name="Van Leeuwen T."/>
            <person name="Hall A.B."/>
            <person name="Jiang X."/>
            <person name="Thorpe C."/>
            <person name="Mueller R.L."/>
            <person name="Sun C."/>
            <person name="Waterhouse R.M."/>
            <person name="Yan G."/>
            <person name="Tu Z.J."/>
            <person name="Fang X."/>
            <person name="James A.A."/>
        </authorList>
    </citation>
    <scope>NUCLEOTIDE SEQUENCE [LARGE SCALE GENOMIC DNA]</scope>
    <source>
        <strain evidence="5">Foshan</strain>
    </source>
</reference>
<dbReference type="InterPro" id="IPR000477">
    <property type="entry name" value="RT_dom"/>
</dbReference>
<dbReference type="SUPFAM" id="SSF56219">
    <property type="entry name" value="DNase I-like"/>
    <property type="match status" value="1"/>
</dbReference>
<feature type="compositionally biased region" description="Basic and acidic residues" evidence="1">
    <location>
        <begin position="1544"/>
        <end position="1559"/>
    </location>
</feature>
<feature type="region of interest" description="Disordered" evidence="1">
    <location>
        <begin position="1476"/>
        <end position="1633"/>
    </location>
</feature>
<evidence type="ECO:0000313" key="5">
    <source>
        <dbReference type="Proteomes" id="UP000069940"/>
    </source>
</evidence>
<dbReference type="Pfam" id="PF14529">
    <property type="entry name" value="Exo_endo_phos_2"/>
    <property type="match status" value="1"/>
</dbReference>
<dbReference type="Gene3D" id="3.30.420.10">
    <property type="entry name" value="Ribonuclease H-like superfamily/Ribonuclease H"/>
    <property type="match status" value="1"/>
</dbReference>
<sequence>MATIRDQTAGPPIAGPSGRNQNTVPTLDPDPTQDPSGHLGPAFPSGKSHPKHLPYQPDPPSESLISIGHNQPRPPRRNPPRRRLPPERYCNNTTSSHYPAQSARPKPLSAQKRSSAAAHDEMVTIRDRMTRLPTAGPSGRNQYTPSTPGLDPTQDPSGHLGPTVPSGKTHPTPTPHHSQPDNLDGSSVSPGPLGSSASSGKSHLIQDPHRTPPSLVLQWNINGFWNNLPDLELLVHDQQPLVVALQEIHRIDEGAMNNTLRRRFTWFKTATTSIYHSVAIGVAAEVAATRLNIMSDLPVVGVRLGLPIALSVLSLYLPNGKIPDLGGQIQEILRQVPEPILIVGDVNGHHQSWGSRRNNPRGNCIMQVANDSDLLVLNDGSPTFLRGTIESAIDIALASSRIAPRLRWHTVEDPHGSDHTPIVIALSDNNPPETTRRPRWLYDKADWTTYQAAVEDAFDIVKPCTMEEITSVIIQAAGQAIPKTSPNPGKRALHWWDSTTKAAVKLRRKKLRALKRAKDRLPPDHPELELANEEYKSARNSCRQEIREAKEKSWKEFLDSINDQQTSAELWQKVNSLQGKRRTKGICLSLNGSPTRDPQEIAEAMADYFHGLSAMEKYPASFLKTHPSPRTALSSFNVPPDRGQEFNLPFKLHELEFALSRAKGKSSGPDELGYPMIRNLPPSCKRSLLQAINTIWASGSLPSGWKTSLVVPIPKGSGPANEVSNYRPIALTSCASKVVEKMANRRLVEYLETNGHLDQRQHAFRAGRGTGSFLAELGQTLDDALERKEHAEIISLDLAKAYNRAWTPDVLARLAHWGVTGNLLQFLKDFLTGRSFQVIIGNSRSSPREEETGVPQGSVIAVTIFLVAMHAVFETIPRGVYLKVYADDITLIVIGVHPKAIRRKAQAATNAVGKWAAKAGFEISATKSARLHICDSNHRLPREQITLNKEVIPTRKTLKILGVTLDRHMTLQAHLDTVRKSCETRLNLLRSISGKRTRSDRTTHLRVADAVIGSRLTYGIEITCRARERLIKVLGPIHNRAIRTISGLLPSTPADAACVEAGVFPFRQKIAQTICNRAIGFLEKTRDNGQGCFLSGQANLALQSVANATLPPVAGLHRLGPRSWSARAPEIDRAIKSRFARQAQPQELQAFFLERIRGRYKYHAIYYTDGSKLGDRVGIGVHGTDPELHHRLPAECSVFSAEAAGIFQAITAPRDGAVLVVTDSNSAISAIDNVMAKHPFIQGIQAALDAAEHRTVLMWVPGHCGIRGNERADVLAGIGRNSPYLTRKIPADDAKKWVNDTIRQAWANEWWRNRTLFLRKAKPSIEPGEDLPNRREQIILSRLRTGHTRASHNMAAGNSGFRRQCENCDTPNTVEHFLCVCPALGNLRETHQISDIPSSLSNDEVQPYRWRDRWAPRTSRISRDPSGKAHPSTNPNFKVGYPEQQEKDQRVLSATVGAPSNRKPVGDRHGRVDLGLWGGTADTTNPPAVGAPPTGSRQGTGMDGPTSAPDGHRDQQKQRPPYTAMTLLVGTSDLSGSPGIRARRTVDHRWAPRTSRDPGIRVVSPTPFSTNRQQTTPPTSRSQRILNGPPWGGAIQRTKKLFEANPGRERPEASCKAPGTSYPTTPNPANQSETDFVSTLAGMARGEPLAPRTPQDRTDNLTGIQPPSPGEHRHHKPKENGQQQTKSLTKMKCFFSPRGPPLGPHIPE</sequence>
<dbReference type="Pfam" id="PF00075">
    <property type="entry name" value="RNase_H"/>
    <property type="match status" value="1"/>
</dbReference>
<dbReference type="Gene3D" id="3.60.10.10">
    <property type="entry name" value="Endonuclease/exonuclease/phosphatase"/>
    <property type="match status" value="1"/>
</dbReference>
<evidence type="ECO:0000259" key="3">
    <source>
        <dbReference type="PROSITE" id="PS50879"/>
    </source>
</evidence>
<dbReference type="InterPro" id="IPR012337">
    <property type="entry name" value="RNaseH-like_sf"/>
</dbReference>
<dbReference type="CDD" id="cd09276">
    <property type="entry name" value="Rnase_HI_RT_non_LTR"/>
    <property type="match status" value="1"/>
</dbReference>
<dbReference type="SUPFAM" id="SSF53098">
    <property type="entry name" value="Ribonuclease H-like"/>
    <property type="match status" value="1"/>
</dbReference>
<organism evidence="4 5">
    <name type="scientific">Aedes albopictus</name>
    <name type="common">Asian tiger mosquito</name>
    <name type="synonym">Stegomyia albopicta</name>
    <dbReference type="NCBI Taxonomy" id="7160"/>
    <lineage>
        <taxon>Eukaryota</taxon>
        <taxon>Metazoa</taxon>
        <taxon>Ecdysozoa</taxon>
        <taxon>Arthropoda</taxon>
        <taxon>Hexapoda</taxon>
        <taxon>Insecta</taxon>
        <taxon>Pterygota</taxon>
        <taxon>Neoptera</taxon>
        <taxon>Endopterygota</taxon>
        <taxon>Diptera</taxon>
        <taxon>Nematocera</taxon>
        <taxon>Culicoidea</taxon>
        <taxon>Culicidae</taxon>
        <taxon>Culicinae</taxon>
        <taxon>Aedini</taxon>
        <taxon>Aedes</taxon>
        <taxon>Stegomyia</taxon>
    </lineage>
</organism>
<dbReference type="InterPro" id="IPR036397">
    <property type="entry name" value="RNaseH_sf"/>
</dbReference>
<protein>
    <recommendedName>
        <fullName evidence="6">Reverse transcriptase</fullName>
    </recommendedName>
</protein>
<dbReference type="InterPro" id="IPR005135">
    <property type="entry name" value="Endo/exonuclease/phosphatase"/>
</dbReference>
<dbReference type="SUPFAM" id="SSF56672">
    <property type="entry name" value="DNA/RNA polymerases"/>
    <property type="match status" value="1"/>
</dbReference>
<feature type="compositionally biased region" description="Pro residues" evidence="1">
    <location>
        <begin position="1698"/>
        <end position="1708"/>
    </location>
</feature>